<evidence type="ECO:0000256" key="2">
    <source>
        <dbReference type="ARBA" id="ARBA00011901"/>
    </source>
</evidence>
<evidence type="ECO:0000256" key="1">
    <source>
        <dbReference type="ARBA" id="ARBA00001561"/>
    </source>
</evidence>
<dbReference type="GO" id="GO:0009253">
    <property type="term" value="P:peptidoglycan catabolic process"/>
    <property type="evidence" value="ECO:0007669"/>
    <property type="project" value="InterPro"/>
</dbReference>
<reference evidence="6 7" key="1">
    <citation type="submission" date="2014-03" db="EMBL/GenBank/DDBJ databases">
        <title>Draft genome of the hookworm Oesophagostomum dentatum.</title>
        <authorList>
            <person name="Mitreva M."/>
        </authorList>
    </citation>
    <scope>NUCLEOTIDE SEQUENCE [LARGE SCALE GENOMIC DNA]</scope>
    <source>
        <strain evidence="6 7">OD-Hann</strain>
    </source>
</reference>
<dbReference type="InterPro" id="IPR051206">
    <property type="entry name" value="NAMLAA_amidase_2"/>
</dbReference>
<dbReference type="EMBL" id="KN569892">
    <property type="protein sequence ID" value="KHJ84153.1"/>
    <property type="molecule type" value="Genomic_DNA"/>
</dbReference>
<sequence>MQILHATCADTGMCPIQYQTGPTTFTLVDITNTTENYGTTCTMPEIILLHHTADSTVDETIRALNRRDLSVQYIVAKNGTVYQQVRDWHRAWHAGVGAWYEYTDVNSFSVGIEIVNTGDEPFPQAQVYAVGELVSMLKRRWHVNDHYIAAHGDSSPAHKNDPSGYFPWESVYHRLSAFPGLYTTNPTHPQLYRVLIGSNVTYTSAKVTQVQNDLKK</sequence>
<dbReference type="SUPFAM" id="SSF55846">
    <property type="entry name" value="N-acetylmuramoyl-L-alanine amidase-like"/>
    <property type="match status" value="1"/>
</dbReference>
<accession>A0A0B1SFU0</accession>
<dbReference type="Gene3D" id="3.40.80.10">
    <property type="entry name" value="Peptidoglycan recognition protein-like"/>
    <property type="match status" value="1"/>
</dbReference>
<evidence type="ECO:0000259" key="5">
    <source>
        <dbReference type="SMART" id="SM00644"/>
    </source>
</evidence>
<name>A0A0B1SFU0_OESDE</name>
<dbReference type="SMART" id="SM00644">
    <property type="entry name" value="Ami_2"/>
    <property type="match status" value="1"/>
</dbReference>
<keyword evidence="3" id="KW-0378">Hydrolase</keyword>
<dbReference type="Proteomes" id="UP000053660">
    <property type="component" value="Unassembled WGS sequence"/>
</dbReference>
<dbReference type="EC" id="3.5.1.28" evidence="2"/>
<dbReference type="PANTHER" id="PTHR30417:SF1">
    <property type="entry name" value="N-ACETYLMURAMOYL-L-ALANINE AMIDASE AMID"/>
    <property type="match status" value="1"/>
</dbReference>
<dbReference type="OrthoDB" id="6604114at2759"/>
<protein>
    <recommendedName>
        <fullName evidence="2">N-acetylmuramoyl-L-alanine amidase</fullName>
        <ecNumber evidence="2">3.5.1.28</ecNumber>
    </recommendedName>
</protein>
<dbReference type="GO" id="GO:0071555">
    <property type="term" value="P:cell wall organization"/>
    <property type="evidence" value="ECO:0007669"/>
    <property type="project" value="UniProtKB-KW"/>
</dbReference>
<evidence type="ECO:0000313" key="7">
    <source>
        <dbReference type="Proteomes" id="UP000053660"/>
    </source>
</evidence>
<dbReference type="AlphaFoldDB" id="A0A0B1SFU0"/>
<dbReference type="GO" id="GO:0008745">
    <property type="term" value="F:N-acetylmuramoyl-L-alanine amidase activity"/>
    <property type="evidence" value="ECO:0007669"/>
    <property type="project" value="UniProtKB-EC"/>
</dbReference>
<evidence type="ECO:0000256" key="3">
    <source>
        <dbReference type="ARBA" id="ARBA00022801"/>
    </source>
</evidence>
<keyword evidence="4" id="KW-0961">Cell wall biogenesis/degradation</keyword>
<gene>
    <name evidence="6" type="ORF">OESDEN_16137</name>
</gene>
<dbReference type="PANTHER" id="PTHR30417">
    <property type="entry name" value="N-ACETYLMURAMOYL-L-ALANINE AMIDASE AMID"/>
    <property type="match status" value="1"/>
</dbReference>
<proteinExistence type="predicted"/>
<dbReference type="InterPro" id="IPR036505">
    <property type="entry name" value="Amidase/PGRP_sf"/>
</dbReference>
<dbReference type="GO" id="GO:0009254">
    <property type="term" value="P:peptidoglycan turnover"/>
    <property type="evidence" value="ECO:0007669"/>
    <property type="project" value="TreeGrafter"/>
</dbReference>
<feature type="domain" description="N-acetylmuramoyl-L-alanine amidase" evidence="5">
    <location>
        <begin position="34"/>
        <end position="163"/>
    </location>
</feature>
<keyword evidence="7" id="KW-1185">Reference proteome</keyword>
<dbReference type="CDD" id="cd06583">
    <property type="entry name" value="PGRP"/>
    <property type="match status" value="1"/>
</dbReference>
<organism evidence="6 7">
    <name type="scientific">Oesophagostomum dentatum</name>
    <name type="common">Nodular worm</name>
    <dbReference type="NCBI Taxonomy" id="61180"/>
    <lineage>
        <taxon>Eukaryota</taxon>
        <taxon>Metazoa</taxon>
        <taxon>Ecdysozoa</taxon>
        <taxon>Nematoda</taxon>
        <taxon>Chromadorea</taxon>
        <taxon>Rhabditida</taxon>
        <taxon>Rhabditina</taxon>
        <taxon>Rhabditomorpha</taxon>
        <taxon>Strongyloidea</taxon>
        <taxon>Strongylidae</taxon>
        <taxon>Oesophagostomum</taxon>
    </lineage>
</organism>
<evidence type="ECO:0000256" key="4">
    <source>
        <dbReference type="ARBA" id="ARBA00023316"/>
    </source>
</evidence>
<dbReference type="InterPro" id="IPR002502">
    <property type="entry name" value="Amidase_domain"/>
</dbReference>
<dbReference type="Pfam" id="PF01510">
    <property type="entry name" value="Amidase_2"/>
    <property type="match status" value="1"/>
</dbReference>
<evidence type="ECO:0000313" key="6">
    <source>
        <dbReference type="EMBL" id="KHJ84153.1"/>
    </source>
</evidence>
<comment type="catalytic activity">
    <reaction evidence="1">
        <text>Hydrolyzes the link between N-acetylmuramoyl residues and L-amino acid residues in certain cell-wall glycopeptides.</text>
        <dbReference type="EC" id="3.5.1.28"/>
    </reaction>
</comment>